<name>A0A087UV72_STEMI</name>
<proteinExistence type="predicted"/>
<feature type="non-terminal residue" evidence="1">
    <location>
        <position position="173"/>
    </location>
</feature>
<gene>
    <name evidence="1" type="ORF">X975_10200</name>
</gene>
<dbReference type="OrthoDB" id="6437663at2759"/>
<reference evidence="1 2" key="1">
    <citation type="submission" date="2013-11" db="EMBL/GenBank/DDBJ databases">
        <title>Genome sequencing of Stegodyphus mimosarum.</title>
        <authorList>
            <person name="Bechsgaard J."/>
        </authorList>
    </citation>
    <scope>NUCLEOTIDE SEQUENCE [LARGE SCALE GENOMIC DNA]</scope>
</reference>
<dbReference type="Proteomes" id="UP000054359">
    <property type="component" value="Unassembled WGS sequence"/>
</dbReference>
<protein>
    <submittedName>
        <fullName evidence="1">Uncharacterized protein</fullName>
    </submittedName>
</protein>
<evidence type="ECO:0000313" key="2">
    <source>
        <dbReference type="Proteomes" id="UP000054359"/>
    </source>
</evidence>
<organism evidence="1 2">
    <name type="scientific">Stegodyphus mimosarum</name>
    <name type="common">African social velvet spider</name>
    <dbReference type="NCBI Taxonomy" id="407821"/>
    <lineage>
        <taxon>Eukaryota</taxon>
        <taxon>Metazoa</taxon>
        <taxon>Ecdysozoa</taxon>
        <taxon>Arthropoda</taxon>
        <taxon>Chelicerata</taxon>
        <taxon>Arachnida</taxon>
        <taxon>Araneae</taxon>
        <taxon>Araneomorphae</taxon>
        <taxon>Entelegynae</taxon>
        <taxon>Eresoidea</taxon>
        <taxon>Eresidae</taxon>
        <taxon>Stegodyphus</taxon>
    </lineage>
</organism>
<accession>A0A087UV72</accession>
<sequence>MVLQLLIWSGEWKYMFDISCNFTADLWLPTDWIENRLCDTKIAERIMENDKLTVDQRYRVACMYCLEEFISSLWNELSPERRNIYITDSPDELPKSNGLNFCMNHKDSRVKSIYTEYCIGMLYMNIEQKSLYFPGINLVKIHVMRKFYALLKANQIMRNFLMVRDKCCHLKTV</sequence>
<evidence type="ECO:0000313" key="1">
    <source>
        <dbReference type="EMBL" id="KFM81261.1"/>
    </source>
</evidence>
<dbReference type="EMBL" id="KK121803">
    <property type="protein sequence ID" value="KFM81261.1"/>
    <property type="molecule type" value="Genomic_DNA"/>
</dbReference>
<dbReference type="AlphaFoldDB" id="A0A087UV72"/>
<keyword evidence="2" id="KW-1185">Reference proteome</keyword>